<dbReference type="Proteomes" id="UP000280960">
    <property type="component" value="Chromosome"/>
</dbReference>
<dbReference type="Pfam" id="PF01177">
    <property type="entry name" value="Asp_Glu_race"/>
    <property type="match status" value="1"/>
</dbReference>
<evidence type="ECO:0000313" key="2">
    <source>
        <dbReference type="Proteomes" id="UP000280960"/>
    </source>
</evidence>
<keyword evidence="2" id="KW-1185">Reference proteome</keyword>
<dbReference type="RefSeq" id="WP_122015038.1">
    <property type="nucleotide sequence ID" value="NZ_CP033169.1"/>
</dbReference>
<protein>
    <submittedName>
        <fullName evidence="1">Aspartate/glutamate racemase family protein</fullName>
    </submittedName>
</protein>
<proteinExistence type="predicted"/>
<dbReference type="InterPro" id="IPR001920">
    <property type="entry name" value="Asp/Glu_race"/>
</dbReference>
<evidence type="ECO:0000313" key="1">
    <source>
        <dbReference type="EMBL" id="AYO31123.1"/>
    </source>
</evidence>
<dbReference type="InterPro" id="IPR015942">
    <property type="entry name" value="Asp/Glu/hydantoin_racemase"/>
</dbReference>
<accession>A0A3G2R6W4</accession>
<dbReference type="Gene3D" id="3.40.50.1860">
    <property type="match status" value="1"/>
</dbReference>
<dbReference type="NCBIfam" id="NF005679">
    <property type="entry name" value="PRK07475.1"/>
    <property type="match status" value="1"/>
</dbReference>
<dbReference type="AlphaFoldDB" id="A0A3G2R6W4"/>
<gene>
    <name evidence="1" type="ORF">D2962_11395</name>
</gene>
<sequence length="236" mass="26050">MIVKGGRTNYGEAIGILMLDTKFPRIPGDIGNALTFDFPVKYKKVKGATSQRVVREADPSLIAPFIEAARELEEEGVSAITTSCGFLAIFHEYLADAVSIPVFTSSLLQVPIVFRMLKKGQKVGIMTASKPHLTELHFKGAGIKDIPLVIYGMEEQEEFPAVFLDQKETLDIEKAESEMVQVATKMVSENPDVGAIVFECTNMPPFRKAVQQAVNLPVFDIVTLMNYVYDSVIACR</sequence>
<name>A0A3G2R6W4_9FIRM</name>
<reference evidence="1 2" key="1">
    <citation type="submission" date="2018-10" db="EMBL/GenBank/DDBJ databases">
        <authorList>
            <person name="Zhang X."/>
        </authorList>
    </citation>
    <scope>NUCLEOTIDE SEQUENCE [LARGE SCALE GENOMIC DNA]</scope>
    <source>
        <strain evidence="1 2">SK-G1</strain>
    </source>
</reference>
<dbReference type="KEGG" id="bacg:D2962_11395"/>
<dbReference type="EMBL" id="CP033169">
    <property type="protein sequence ID" value="AYO31123.1"/>
    <property type="molecule type" value="Genomic_DNA"/>
</dbReference>
<dbReference type="GO" id="GO:0047661">
    <property type="term" value="F:amino-acid racemase activity"/>
    <property type="evidence" value="ECO:0007669"/>
    <property type="project" value="InterPro"/>
</dbReference>
<organism evidence="1 2">
    <name type="scientific">Biomaibacter acetigenes</name>
    <dbReference type="NCBI Taxonomy" id="2316383"/>
    <lineage>
        <taxon>Bacteria</taxon>
        <taxon>Bacillati</taxon>
        <taxon>Bacillota</taxon>
        <taxon>Clostridia</taxon>
        <taxon>Thermosediminibacterales</taxon>
        <taxon>Tepidanaerobacteraceae</taxon>
        <taxon>Biomaibacter</taxon>
    </lineage>
</organism>